<dbReference type="Proteomes" id="UP000542210">
    <property type="component" value="Unassembled WGS sequence"/>
</dbReference>
<dbReference type="EMBL" id="JACHND010000001">
    <property type="protein sequence ID" value="MBB4702919.1"/>
    <property type="molecule type" value="Genomic_DNA"/>
</dbReference>
<organism evidence="1 2">
    <name type="scientific">Sphaerisporangium siamense</name>
    <dbReference type="NCBI Taxonomy" id="795645"/>
    <lineage>
        <taxon>Bacteria</taxon>
        <taxon>Bacillati</taxon>
        <taxon>Actinomycetota</taxon>
        <taxon>Actinomycetes</taxon>
        <taxon>Streptosporangiales</taxon>
        <taxon>Streptosporangiaceae</taxon>
        <taxon>Sphaerisporangium</taxon>
    </lineage>
</organism>
<sequence length="64" mass="7141">MNPVDVLRIVLERLKDFVFVDVDFGMQAKCATCGAVIYGLEDGDWLECVVSKAFEHNCKQSESA</sequence>
<accession>A0A7W7DAD8</accession>
<keyword evidence="2" id="KW-1185">Reference proteome</keyword>
<protein>
    <submittedName>
        <fullName evidence="1">Disulfide oxidoreductase YuzD</fullName>
    </submittedName>
</protein>
<reference evidence="1 2" key="1">
    <citation type="submission" date="2020-08" db="EMBL/GenBank/DDBJ databases">
        <title>Sequencing the genomes of 1000 actinobacteria strains.</title>
        <authorList>
            <person name="Klenk H.-P."/>
        </authorList>
    </citation>
    <scope>NUCLEOTIDE SEQUENCE [LARGE SCALE GENOMIC DNA]</scope>
    <source>
        <strain evidence="1 2">DSM 45784</strain>
    </source>
</reference>
<gene>
    <name evidence="1" type="ORF">BJ982_004463</name>
</gene>
<evidence type="ECO:0000313" key="1">
    <source>
        <dbReference type="EMBL" id="MBB4702919.1"/>
    </source>
</evidence>
<dbReference type="AlphaFoldDB" id="A0A7W7DAD8"/>
<proteinExistence type="predicted"/>
<name>A0A7W7DAD8_9ACTN</name>
<evidence type="ECO:0000313" key="2">
    <source>
        <dbReference type="Proteomes" id="UP000542210"/>
    </source>
</evidence>
<comment type="caution">
    <text evidence="1">The sequence shown here is derived from an EMBL/GenBank/DDBJ whole genome shotgun (WGS) entry which is preliminary data.</text>
</comment>
<dbReference type="RefSeq" id="WP_184883008.1">
    <property type="nucleotide sequence ID" value="NZ_BOOV01000005.1"/>
</dbReference>